<dbReference type="InterPro" id="IPR013106">
    <property type="entry name" value="Ig_V-set"/>
</dbReference>
<dbReference type="InterPro" id="IPR003599">
    <property type="entry name" value="Ig_sub"/>
</dbReference>
<evidence type="ECO:0000256" key="3">
    <source>
        <dbReference type="ARBA" id="ARBA00043265"/>
    </source>
</evidence>
<dbReference type="InterPro" id="IPR013783">
    <property type="entry name" value="Ig-like_fold"/>
</dbReference>
<keyword evidence="3" id="KW-1280">Immunoglobulin</keyword>
<dbReference type="SUPFAM" id="SSF48726">
    <property type="entry name" value="Immunoglobulin"/>
    <property type="match status" value="1"/>
</dbReference>
<dbReference type="OMA" id="WIGHINY"/>
<keyword evidence="7" id="KW-1185">Reference proteome</keyword>
<dbReference type="SMART" id="SM00409">
    <property type="entry name" value="IG"/>
    <property type="match status" value="1"/>
</dbReference>
<protein>
    <recommendedName>
        <fullName evidence="5">Ig-like domain-containing protein</fullName>
    </recommendedName>
</protein>
<evidence type="ECO:0000256" key="4">
    <source>
        <dbReference type="SAM" id="SignalP"/>
    </source>
</evidence>
<dbReference type="Proteomes" id="UP000472268">
    <property type="component" value="Chromosome 5"/>
</dbReference>
<evidence type="ECO:0000313" key="7">
    <source>
        <dbReference type="Proteomes" id="UP000472268"/>
    </source>
</evidence>
<evidence type="ECO:0000259" key="5">
    <source>
        <dbReference type="PROSITE" id="PS50835"/>
    </source>
</evidence>
<name>A0A673SWV6_SURSU</name>
<reference evidence="6" key="3">
    <citation type="submission" date="2025-09" db="UniProtKB">
        <authorList>
            <consortium name="Ensembl"/>
        </authorList>
    </citation>
    <scope>IDENTIFICATION</scope>
</reference>
<evidence type="ECO:0000256" key="1">
    <source>
        <dbReference type="ARBA" id="ARBA00022859"/>
    </source>
</evidence>
<feature type="signal peptide" evidence="4">
    <location>
        <begin position="1"/>
        <end position="26"/>
    </location>
</feature>
<dbReference type="AlphaFoldDB" id="A0A673SWV6"/>
<feature type="domain" description="Ig-like" evidence="5">
    <location>
        <begin position="21"/>
        <end position="120"/>
    </location>
</feature>
<dbReference type="Pfam" id="PF07686">
    <property type="entry name" value="V-set"/>
    <property type="match status" value="1"/>
</dbReference>
<reference evidence="6 7" key="1">
    <citation type="submission" date="2019-05" db="EMBL/GenBank/DDBJ databases">
        <title>A Chromosome-scale Meerkat (S. suricatta) Genome Assembly.</title>
        <authorList>
            <person name="Dudchenko O."/>
            <person name="Lieberman Aiden E."/>
            <person name="Tung J."/>
            <person name="Barreiro L.B."/>
            <person name="Clutton-Brock T.H."/>
        </authorList>
    </citation>
    <scope>NUCLEOTIDE SEQUENCE [LARGE SCALE GENOMIC DNA]</scope>
</reference>
<keyword evidence="4" id="KW-0732">Signal</keyword>
<dbReference type="GO" id="GO:0002250">
    <property type="term" value="P:adaptive immune response"/>
    <property type="evidence" value="ECO:0007669"/>
    <property type="project" value="UniProtKB-KW"/>
</dbReference>
<evidence type="ECO:0000256" key="2">
    <source>
        <dbReference type="ARBA" id="ARBA00023130"/>
    </source>
</evidence>
<dbReference type="GO" id="GO:0019814">
    <property type="term" value="C:immunoglobulin complex"/>
    <property type="evidence" value="ECO:0007669"/>
    <property type="project" value="UniProtKB-KW"/>
</dbReference>
<dbReference type="SMART" id="SM00406">
    <property type="entry name" value="IGv"/>
    <property type="match status" value="1"/>
</dbReference>
<keyword evidence="2" id="KW-1064">Adaptive immunity</keyword>
<dbReference type="PANTHER" id="PTHR23266">
    <property type="entry name" value="IMMUNOGLOBULIN HEAVY CHAIN"/>
    <property type="match status" value="1"/>
</dbReference>
<organism evidence="6 7">
    <name type="scientific">Suricata suricatta</name>
    <name type="common">Meerkat</name>
    <dbReference type="NCBI Taxonomy" id="37032"/>
    <lineage>
        <taxon>Eukaryota</taxon>
        <taxon>Metazoa</taxon>
        <taxon>Chordata</taxon>
        <taxon>Craniata</taxon>
        <taxon>Vertebrata</taxon>
        <taxon>Euteleostomi</taxon>
        <taxon>Mammalia</taxon>
        <taxon>Eutheria</taxon>
        <taxon>Laurasiatheria</taxon>
        <taxon>Carnivora</taxon>
        <taxon>Feliformia</taxon>
        <taxon>Herpestidae</taxon>
        <taxon>Suricata</taxon>
    </lineage>
</organism>
<evidence type="ECO:0000313" key="6">
    <source>
        <dbReference type="Ensembl" id="ENSSSUP00005001304.1"/>
    </source>
</evidence>
<reference evidence="6" key="2">
    <citation type="submission" date="2025-08" db="UniProtKB">
        <authorList>
            <consortium name="Ensembl"/>
        </authorList>
    </citation>
    <scope>IDENTIFICATION</scope>
</reference>
<keyword evidence="1" id="KW-0391">Immunity</keyword>
<proteinExistence type="predicted"/>
<dbReference type="PROSITE" id="PS50835">
    <property type="entry name" value="IG_LIKE"/>
    <property type="match status" value="1"/>
</dbReference>
<dbReference type="Ensembl" id="ENSSSUT00005001539.1">
    <property type="protein sequence ID" value="ENSSSUP00005001304.1"/>
    <property type="gene ID" value="ENSSSUG00005000935.1"/>
</dbReference>
<feature type="chain" id="PRO_5025690173" description="Ig-like domain-containing protein" evidence="4">
    <location>
        <begin position="27"/>
        <end position="155"/>
    </location>
</feature>
<dbReference type="Gene3D" id="2.60.40.10">
    <property type="entry name" value="Immunoglobulins"/>
    <property type="match status" value="1"/>
</dbReference>
<sequence>VSIQKTDMQMLWSLLCLLTAPLGVLSQLTLRESGPGLVKPSQTLSLTCVVSGGSVSSSYYWTWIRQRPGKALEWMGYWTVSTSYNPAFQGRLTITADISKNQFSLQLSSVTAEDTALYYCARSTVRESHCGLRHKPQCRDLERLGCRALGIRKGA</sequence>
<dbReference type="InterPro" id="IPR036179">
    <property type="entry name" value="Ig-like_dom_sf"/>
</dbReference>
<dbReference type="FunFam" id="2.60.40.10:FF:002426">
    <property type="entry name" value="Immunoglobulin heavy variable V15-2"/>
    <property type="match status" value="1"/>
</dbReference>
<dbReference type="InterPro" id="IPR007110">
    <property type="entry name" value="Ig-like_dom"/>
</dbReference>
<accession>A0A673SWV6</accession>
<dbReference type="GO" id="GO:0005576">
    <property type="term" value="C:extracellular region"/>
    <property type="evidence" value="ECO:0007669"/>
    <property type="project" value="UniProtKB-ARBA"/>
</dbReference>
<dbReference type="InterPro" id="IPR050199">
    <property type="entry name" value="IgHV"/>
</dbReference>